<dbReference type="AlphaFoldDB" id="A0A1H0EX27"/>
<protein>
    <submittedName>
        <fullName evidence="3">Wiskott-Aldrich syndrome protein</fullName>
    </submittedName>
</protein>
<gene>
    <name evidence="3" type="ORF">SAMN05216360_11238</name>
</gene>
<feature type="region of interest" description="Disordered" evidence="1">
    <location>
        <begin position="39"/>
        <end position="83"/>
    </location>
</feature>
<evidence type="ECO:0000313" key="4">
    <source>
        <dbReference type="Proteomes" id="UP000198704"/>
    </source>
</evidence>
<reference evidence="4" key="1">
    <citation type="submission" date="2016-10" db="EMBL/GenBank/DDBJ databases">
        <authorList>
            <person name="Varghese N."/>
            <person name="Submissions S."/>
        </authorList>
    </citation>
    <scope>NUCLEOTIDE SEQUENCE [LARGE SCALE GENOMIC DNA]</scope>
    <source>
        <strain evidence="4">BL47</strain>
    </source>
</reference>
<keyword evidence="4" id="KW-1185">Reference proteome</keyword>
<feature type="signal peptide" evidence="2">
    <location>
        <begin position="1"/>
        <end position="39"/>
    </location>
</feature>
<dbReference type="EMBL" id="FNHS01000012">
    <property type="protein sequence ID" value="SDN86893.1"/>
    <property type="molecule type" value="Genomic_DNA"/>
</dbReference>
<evidence type="ECO:0000256" key="1">
    <source>
        <dbReference type="SAM" id="MobiDB-lite"/>
    </source>
</evidence>
<evidence type="ECO:0000256" key="2">
    <source>
        <dbReference type="SAM" id="SignalP"/>
    </source>
</evidence>
<keyword evidence="2" id="KW-0732">Signal</keyword>
<proteinExistence type="predicted"/>
<accession>A0A1H0EX27</accession>
<feature type="compositionally biased region" description="Pro residues" evidence="1">
    <location>
        <begin position="45"/>
        <end position="57"/>
    </location>
</feature>
<feature type="compositionally biased region" description="Low complexity" evidence="1">
    <location>
        <begin position="133"/>
        <end position="145"/>
    </location>
</feature>
<dbReference type="Proteomes" id="UP000198704">
    <property type="component" value="Unassembled WGS sequence"/>
</dbReference>
<name>A0A1H0EX27_9HYPH</name>
<feature type="compositionally biased region" description="Pro residues" evidence="1">
    <location>
        <begin position="119"/>
        <end position="129"/>
    </location>
</feature>
<feature type="chain" id="PRO_5011621304" evidence="2">
    <location>
        <begin position="40"/>
        <end position="145"/>
    </location>
</feature>
<organism evidence="3 4">
    <name type="scientific">Methylobacterium phyllostachyos</name>
    <dbReference type="NCBI Taxonomy" id="582672"/>
    <lineage>
        <taxon>Bacteria</taxon>
        <taxon>Pseudomonadati</taxon>
        <taxon>Pseudomonadota</taxon>
        <taxon>Alphaproteobacteria</taxon>
        <taxon>Hyphomicrobiales</taxon>
        <taxon>Methylobacteriaceae</taxon>
        <taxon>Methylobacterium</taxon>
    </lineage>
</organism>
<sequence>MMAAIPARRITPRPTVPARRFPIRTGLLALLLAAGPALAADFDGPYPPPHGYGGPPPEELEHRPPPPPPPRAEPEFHRPRFTAAPPEACREFVRRRFDPDGAPVVRRVRVCDEPGFDRGPPPPPPPPEDGPPRRWGGPRWDGPRW</sequence>
<evidence type="ECO:0000313" key="3">
    <source>
        <dbReference type="EMBL" id="SDN86893.1"/>
    </source>
</evidence>
<feature type="region of interest" description="Disordered" evidence="1">
    <location>
        <begin position="103"/>
        <end position="145"/>
    </location>
</feature>